<dbReference type="GO" id="GO:0004364">
    <property type="term" value="F:glutathione transferase activity"/>
    <property type="evidence" value="ECO:0007669"/>
    <property type="project" value="TreeGrafter"/>
</dbReference>
<name>A0A195E6V3_9HYME</name>
<dbReference type="SUPFAM" id="SSF52833">
    <property type="entry name" value="Thioredoxin-like"/>
    <property type="match status" value="1"/>
</dbReference>
<dbReference type="InterPro" id="IPR036249">
    <property type="entry name" value="Thioredoxin-like_sf"/>
</dbReference>
<dbReference type="FunFam" id="3.40.30.10:FF:000034">
    <property type="entry name" value="glutathione S-transferase 1"/>
    <property type="match status" value="1"/>
</dbReference>
<comment type="subunit">
    <text evidence="1">Homodimer.</text>
</comment>
<keyword evidence="5" id="KW-0808">Transferase</keyword>
<gene>
    <name evidence="5" type="ORF">ALC57_06820</name>
</gene>
<organism evidence="5 6">
    <name type="scientific">Trachymyrmex cornetzi</name>
    <dbReference type="NCBI Taxonomy" id="471704"/>
    <lineage>
        <taxon>Eukaryota</taxon>
        <taxon>Metazoa</taxon>
        <taxon>Ecdysozoa</taxon>
        <taxon>Arthropoda</taxon>
        <taxon>Hexapoda</taxon>
        <taxon>Insecta</taxon>
        <taxon>Pterygota</taxon>
        <taxon>Neoptera</taxon>
        <taxon>Endopterygota</taxon>
        <taxon>Hymenoptera</taxon>
        <taxon>Apocrita</taxon>
        <taxon>Aculeata</taxon>
        <taxon>Formicoidea</taxon>
        <taxon>Formicidae</taxon>
        <taxon>Myrmicinae</taxon>
        <taxon>Trachymyrmex</taxon>
    </lineage>
</organism>
<accession>A0A195E6V3</accession>
<dbReference type="PANTHER" id="PTHR43969">
    <property type="entry name" value="GLUTATHIONE S TRANSFERASE D10, ISOFORM A-RELATED"/>
    <property type="match status" value="1"/>
</dbReference>
<dbReference type="InterPro" id="IPR010987">
    <property type="entry name" value="Glutathione-S-Trfase_C-like"/>
</dbReference>
<keyword evidence="6" id="KW-1185">Reference proteome</keyword>
<dbReference type="SFLD" id="SFLDG01153">
    <property type="entry name" value="Main.4:_Theta-like"/>
    <property type="match status" value="1"/>
</dbReference>
<dbReference type="AlphaFoldDB" id="A0A195E6V3"/>
<evidence type="ECO:0000259" key="4">
    <source>
        <dbReference type="PROSITE" id="PS50405"/>
    </source>
</evidence>
<feature type="region of interest" description="Disordered" evidence="2">
    <location>
        <begin position="209"/>
        <end position="238"/>
    </location>
</feature>
<evidence type="ECO:0000256" key="2">
    <source>
        <dbReference type="SAM" id="MobiDB-lite"/>
    </source>
</evidence>
<dbReference type="Gene3D" id="3.40.30.10">
    <property type="entry name" value="Glutaredoxin"/>
    <property type="match status" value="1"/>
</dbReference>
<evidence type="ECO:0000256" key="1">
    <source>
        <dbReference type="ARBA" id="ARBA00011738"/>
    </source>
</evidence>
<dbReference type="SFLD" id="SFLDG00358">
    <property type="entry name" value="Main_(cytGST)"/>
    <property type="match status" value="1"/>
</dbReference>
<dbReference type="CDD" id="cd03045">
    <property type="entry name" value="GST_N_Delta_Epsilon"/>
    <property type="match status" value="1"/>
</dbReference>
<dbReference type="InterPro" id="IPR004045">
    <property type="entry name" value="Glutathione_S-Trfase_N"/>
</dbReference>
<protein>
    <submittedName>
        <fullName evidence="5">Glutathione S-transferase 1-1</fullName>
    </submittedName>
</protein>
<dbReference type="Proteomes" id="UP000078492">
    <property type="component" value="Unassembled WGS sequence"/>
</dbReference>
<feature type="domain" description="GST N-terminal" evidence="3">
    <location>
        <begin position="1"/>
        <end position="81"/>
    </location>
</feature>
<dbReference type="InterPro" id="IPR004046">
    <property type="entry name" value="GST_C"/>
</dbReference>
<evidence type="ECO:0000313" key="6">
    <source>
        <dbReference type="Proteomes" id="UP000078492"/>
    </source>
</evidence>
<proteinExistence type="predicted"/>
<evidence type="ECO:0000313" key="5">
    <source>
        <dbReference type="EMBL" id="KYN20913.1"/>
    </source>
</evidence>
<feature type="domain" description="GST C-terminal" evidence="4">
    <location>
        <begin position="87"/>
        <end position="207"/>
    </location>
</feature>
<dbReference type="PROSITE" id="PS50405">
    <property type="entry name" value="GST_CTER"/>
    <property type="match status" value="1"/>
</dbReference>
<dbReference type="STRING" id="471704.A0A195E6V3"/>
<dbReference type="CDD" id="cd03177">
    <property type="entry name" value="GST_C_Delta_Epsilon"/>
    <property type="match status" value="1"/>
</dbReference>
<dbReference type="EMBL" id="KQ979568">
    <property type="protein sequence ID" value="KYN20913.1"/>
    <property type="molecule type" value="Genomic_DNA"/>
</dbReference>
<feature type="compositionally biased region" description="Acidic residues" evidence="2">
    <location>
        <begin position="219"/>
        <end position="238"/>
    </location>
</feature>
<dbReference type="InterPro" id="IPR040079">
    <property type="entry name" value="Glutathione_S-Trfase"/>
</dbReference>
<dbReference type="Pfam" id="PF00043">
    <property type="entry name" value="GST_C"/>
    <property type="match status" value="1"/>
</dbReference>
<dbReference type="Pfam" id="PF13417">
    <property type="entry name" value="GST_N_3"/>
    <property type="match status" value="1"/>
</dbReference>
<dbReference type="FunFam" id="1.20.1050.10:FF:000007">
    <property type="entry name" value="Glutathione S-transferase 1-1"/>
    <property type="match status" value="1"/>
</dbReference>
<evidence type="ECO:0000259" key="3">
    <source>
        <dbReference type="PROSITE" id="PS50404"/>
    </source>
</evidence>
<dbReference type="InterPro" id="IPR036282">
    <property type="entry name" value="Glutathione-S-Trfase_C_sf"/>
</dbReference>
<dbReference type="PROSITE" id="PS50404">
    <property type="entry name" value="GST_NTER"/>
    <property type="match status" value="1"/>
</dbReference>
<dbReference type="SFLD" id="SFLDS00019">
    <property type="entry name" value="Glutathione_Transferase_(cytos"/>
    <property type="match status" value="1"/>
</dbReference>
<dbReference type="SUPFAM" id="SSF47616">
    <property type="entry name" value="GST C-terminal domain-like"/>
    <property type="match status" value="1"/>
</dbReference>
<dbReference type="PANTHER" id="PTHR43969:SF9">
    <property type="entry name" value="GLUTATHIONE S TRANSFERASE D10, ISOFORM A-RELATED"/>
    <property type="match status" value="1"/>
</dbReference>
<dbReference type="Gene3D" id="1.20.1050.10">
    <property type="match status" value="1"/>
</dbReference>
<sequence>MPVLYYFPLSPPSRAVILVVEAIGLEMELVVLNTMAGEHLTPEYEELNPQKTVPFLIDDDLKISESRAIMAYLVDQYGQDDTLYPRNIEARALVNQRLYFDLGNLFATIFECYVRILFRKEIDTCDPAQYEKLIENFQIMNNYLEGQAYVAGDNLTIADLALVASVTTAMIFGFDLEEYNNISDWLERIQTSAPGYEKVNGEPVEMFKQMVQASQGNTEEGEEGGEEAEEEKGEEENE</sequence>
<reference evidence="5 6" key="1">
    <citation type="submission" date="2015-09" db="EMBL/GenBank/DDBJ databases">
        <title>Trachymyrmex cornetzi WGS genome.</title>
        <authorList>
            <person name="Nygaard S."/>
            <person name="Hu H."/>
            <person name="Boomsma J."/>
            <person name="Zhang G."/>
        </authorList>
    </citation>
    <scope>NUCLEOTIDE SEQUENCE [LARGE SCALE GENOMIC DNA]</scope>
    <source>
        <strain evidence="5">Tcor2-1</strain>
        <tissue evidence="5">Whole body</tissue>
    </source>
</reference>
<dbReference type="GO" id="GO:0006749">
    <property type="term" value="P:glutathione metabolic process"/>
    <property type="evidence" value="ECO:0007669"/>
    <property type="project" value="TreeGrafter"/>
</dbReference>